<feature type="region of interest" description="Disordered" evidence="1">
    <location>
        <begin position="150"/>
        <end position="186"/>
    </location>
</feature>
<evidence type="ECO:0000256" key="1">
    <source>
        <dbReference type="SAM" id="MobiDB-lite"/>
    </source>
</evidence>
<dbReference type="PROSITE" id="PS51186">
    <property type="entry name" value="GNAT"/>
    <property type="match status" value="1"/>
</dbReference>
<dbReference type="Pfam" id="PF00583">
    <property type="entry name" value="Acetyltransf_1"/>
    <property type="match status" value="1"/>
</dbReference>
<keyword evidence="4" id="KW-1185">Reference proteome</keyword>
<dbReference type="InterPro" id="IPR000182">
    <property type="entry name" value="GNAT_dom"/>
</dbReference>
<evidence type="ECO:0000313" key="4">
    <source>
        <dbReference type="Proteomes" id="UP000661607"/>
    </source>
</evidence>
<feature type="domain" description="N-acetyltransferase" evidence="2">
    <location>
        <begin position="10"/>
        <end position="176"/>
    </location>
</feature>
<proteinExistence type="predicted"/>
<dbReference type="SUPFAM" id="SSF55729">
    <property type="entry name" value="Acyl-CoA N-acyltransferases (Nat)"/>
    <property type="match status" value="1"/>
</dbReference>
<dbReference type="Proteomes" id="UP000661607">
    <property type="component" value="Unassembled WGS sequence"/>
</dbReference>
<sequence length="186" mass="20140">METTWNGAAVTFHRASAADAAEVLDVLDEAAAWLRRRGITQWPERFESSWIEGAIERGETWLARVGTATAGTLTLDWADPLWADAGGAAGYVHRMAVRRQAAGLGALLLDWSADTARCNGRHLLRLDCVAANAGLRAYYEARGFLHRGDAPVGGAPGQRRDDGPRTYVSRYELTLPPGPESAALPR</sequence>
<evidence type="ECO:0000259" key="2">
    <source>
        <dbReference type="PROSITE" id="PS51186"/>
    </source>
</evidence>
<comment type="caution">
    <text evidence="3">The sequence shown here is derived from an EMBL/GenBank/DDBJ whole genome shotgun (WGS) entry which is preliminary data.</text>
</comment>
<evidence type="ECO:0000313" key="3">
    <source>
        <dbReference type="EMBL" id="MBE1560253.1"/>
    </source>
</evidence>
<accession>A0ABR9KDZ6</accession>
<reference evidence="3 4" key="1">
    <citation type="submission" date="2020-10" db="EMBL/GenBank/DDBJ databases">
        <title>Sequencing the genomes of 1000 actinobacteria strains.</title>
        <authorList>
            <person name="Klenk H.-P."/>
        </authorList>
    </citation>
    <scope>NUCLEOTIDE SEQUENCE [LARGE SCALE GENOMIC DNA]</scope>
    <source>
        <strain evidence="3 4">DSM 43748</strain>
    </source>
</reference>
<organism evidence="3 4">
    <name type="scientific">Nonomuraea africana</name>
    <dbReference type="NCBI Taxonomy" id="46171"/>
    <lineage>
        <taxon>Bacteria</taxon>
        <taxon>Bacillati</taxon>
        <taxon>Actinomycetota</taxon>
        <taxon>Actinomycetes</taxon>
        <taxon>Streptosporangiales</taxon>
        <taxon>Streptosporangiaceae</taxon>
        <taxon>Nonomuraea</taxon>
    </lineage>
</organism>
<dbReference type="Gene3D" id="3.40.630.30">
    <property type="match status" value="1"/>
</dbReference>
<dbReference type="RefSeq" id="WP_192775362.1">
    <property type="nucleotide sequence ID" value="NZ_BAAASY010000029.1"/>
</dbReference>
<name>A0ABR9KDZ6_9ACTN</name>
<dbReference type="EMBL" id="JADBEF010000001">
    <property type="protein sequence ID" value="MBE1560253.1"/>
    <property type="molecule type" value="Genomic_DNA"/>
</dbReference>
<protein>
    <recommendedName>
        <fullName evidence="2">N-acetyltransferase domain-containing protein</fullName>
    </recommendedName>
</protein>
<gene>
    <name evidence="3" type="ORF">H4W81_003032</name>
</gene>
<dbReference type="InterPro" id="IPR016181">
    <property type="entry name" value="Acyl_CoA_acyltransferase"/>
</dbReference>